<dbReference type="EMBL" id="JAWDGP010006489">
    <property type="protein sequence ID" value="KAK3740091.1"/>
    <property type="molecule type" value="Genomic_DNA"/>
</dbReference>
<keyword evidence="3" id="KW-1185">Reference proteome</keyword>
<gene>
    <name evidence="2" type="ORF">RRG08_021376</name>
</gene>
<evidence type="ECO:0000313" key="2">
    <source>
        <dbReference type="EMBL" id="KAK3740091.1"/>
    </source>
</evidence>
<sequence length="86" mass="9670">MNFPTSLIPASGFCADCPWFIMYMDVMDRRDARLVSPGLMYQEVIESGDGLPENRRSDLNVQSSTTQNVSQEETTASKVMTFVKLN</sequence>
<dbReference type="AlphaFoldDB" id="A0AAE1CVU4"/>
<dbReference type="Proteomes" id="UP001283361">
    <property type="component" value="Unassembled WGS sequence"/>
</dbReference>
<reference evidence="2" key="1">
    <citation type="journal article" date="2023" name="G3 (Bethesda)">
        <title>A reference genome for the long-term kleptoplast-retaining sea slug Elysia crispata morphotype clarki.</title>
        <authorList>
            <person name="Eastman K.E."/>
            <person name="Pendleton A.L."/>
            <person name="Shaikh M.A."/>
            <person name="Suttiyut T."/>
            <person name="Ogas R."/>
            <person name="Tomko P."/>
            <person name="Gavelis G."/>
            <person name="Widhalm J.R."/>
            <person name="Wisecaver J.H."/>
        </authorList>
    </citation>
    <scope>NUCLEOTIDE SEQUENCE</scope>
    <source>
        <strain evidence="2">ECLA1</strain>
    </source>
</reference>
<organism evidence="2 3">
    <name type="scientific">Elysia crispata</name>
    <name type="common">lettuce slug</name>
    <dbReference type="NCBI Taxonomy" id="231223"/>
    <lineage>
        <taxon>Eukaryota</taxon>
        <taxon>Metazoa</taxon>
        <taxon>Spiralia</taxon>
        <taxon>Lophotrochozoa</taxon>
        <taxon>Mollusca</taxon>
        <taxon>Gastropoda</taxon>
        <taxon>Heterobranchia</taxon>
        <taxon>Euthyneura</taxon>
        <taxon>Panpulmonata</taxon>
        <taxon>Sacoglossa</taxon>
        <taxon>Placobranchoidea</taxon>
        <taxon>Plakobranchidae</taxon>
        <taxon>Elysia</taxon>
    </lineage>
</organism>
<proteinExistence type="predicted"/>
<accession>A0AAE1CVU4</accession>
<evidence type="ECO:0000313" key="3">
    <source>
        <dbReference type="Proteomes" id="UP001283361"/>
    </source>
</evidence>
<feature type="region of interest" description="Disordered" evidence="1">
    <location>
        <begin position="47"/>
        <end position="73"/>
    </location>
</feature>
<feature type="compositionally biased region" description="Polar residues" evidence="1">
    <location>
        <begin position="59"/>
        <end position="73"/>
    </location>
</feature>
<name>A0AAE1CVU4_9GAST</name>
<evidence type="ECO:0000256" key="1">
    <source>
        <dbReference type="SAM" id="MobiDB-lite"/>
    </source>
</evidence>
<protein>
    <submittedName>
        <fullName evidence="2">Uncharacterized protein</fullName>
    </submittedName>
</protein>
<comment type="caution">
    <text evidence="2">The sequence shown here is derived from an EMBL/GenBank/DDBJ whole genome shotgun (WGS) entry which is preliminary data.</text>
</comment>